<protein>
    <submittedName>
        <fullName evidence="6">Oxidoreductase</fullName>
    </submittedName>
</protein>
<dbReference type="RefSeq" id="WP_053683848.1">
    <property type="nucleotide sequence ID" value="NZ_BMRU01000016.1"/>
</dbReference>
<comment type="similarity">
    <text evidence="2">Belongs to the 3-hydroxyacyl-CoA dehydrogenase family.</text>
</comment>
<dbReference type="InterPro" id="IPR008927">
    <property type="entry name" value="6-PGluconate_DH-like_C_sf"/>
</dbReference>
<feature type="domain" description="3-hydroxyacyl-CoA dehydrogenase C-terminal" evidence="4">
    <location>
        <begin position="193"/>
        <end position="289"/>
    </location>
</feature>
<dbReference type="Gene3D" id="3.40.50.720">
    <property type="entry name" value="NAD(P)-binding Rossmann-like Domain"/>
    <property type="match status" value="2"/>
</dbReference>
<evidence type="ECO:0000259" key="5">
    <source>
        <dbReference type="Pfam" id="PF02737"/>
    </source>
</evidence>
<dbReference type="InterPro" id="IPR006176">
    <property type="entry name" value="3-OHacyl-CoA_DH_NAD-bd"/>
</dbReference>
<feature type="domain" description="3-hydroxyacyl-CoA dehydrogenase NAD binding" evidence="5">
    <location>
        <begin position="12"/>
        <end position="190"/>
    </location>
</feature>
<dbReference type="InterPro" id="IPR013328">
    <property type="entry name" value="6PGD_dom2"/>
</dbReference>
<evidence type="ECO:0000256" key="1">
    <source>
        <dbReference type="ARBA" id="ARBA00005086"/>
    </source>
</evidence>
<evidence type="ECO:0000256" key="2">
    <source>
        <dbReference type="ARBA" id="ARBA00009463"/>
    </source>
</evidence>
<gene>
    <name evidence="6" type="ORF">Scinn_17300</name>
</gene>
<dbReference type="Pfam" id="PF02737">
    <property type="entry name" value="3HCDH_N"/>
    <property type="match status" value="2"/>
</dbReference>
<comment type="pathway">
    <text evidence="1">Lipid metabolism; butanoate metabolism.</text>
</comment>
<keyword evidence="3" id="KW-0560">Oxidoreductase</keyword>
<dbReference type="InterPro" id="IPR006108">
    <property type="entry name" value="3HC_DH_C"/>
</dbReference>
<dbReference type="Gene3D" id="1.10.1040.10">
    <property type="entry name" value="N-(1-d-carboxylethyl)-l-norvaline Dehydrogenase, domain 2"/>
    <property type="match status" value="2"/>
</dbReference>
<evidence type="ECO:0000259" key="4">
    <source>
        <dbReference type="Pfam" id="PF00725"/>
    </source>
</evidence>
<dbReference type="InterPro" id="IPR036291">
    <property type="entry name" value="NAD(P)-bd_dom_sf"/>
</dbReference>
<feature type="domain" description="3-hydroxyacyl-CoA dehydrogenase NAD binding" evidence="5">
    <location>
        <begin position="319"/>
        <end position="496"/>
    </location>
</feature>
<evidence type="ECO:0000256" key="3">
    <source>
        <dbReference type="ARBA" id="ARBA00023002"/>
    </source>
</evidence>
<dbReference type="GeneID" id="86957890"/>
<proteinExistence type="inferred from homology"/>
<reference evidence="7" key="1">
    <citation type="submission" date="2020-09" db="EMBL/GenBank/DDBJ databases">
        <title>Whole genome shotgun sequence of Streptomyces cinnamonensis NBRC 15873.</title>
        <authorList>
            <person name="Komaki H."/>
            <person name="Tamura T."/>
        </authorList>
    </citation>
    <scope>NUCLEOTIDE SEQUENCE [LARGE SCALE GENOMIC DNA]</scope>
    <source>
        <strain evidence="7">NBRC 15873</strain>
    </source>
</reference>
<dbReference type="EMBL" id="BNDV01000007">
    <property type="protein sequence ID" value="GHI12267.1"/>
    <property type="molecule type" value="Genomic_DNA"/>
</dbReference>
<dbReference type="NCBIfam" id="NF005875">
    <property type="entry name" value="PRK07819.1"/>
    <property type="match status" value="1"/>
</dbReference>
<feature type="domain" description="3-hydroxyacyl-CoA dehydrogenase C-terminal" evidence="4">
    <location>
        <begin position="499"/>
        <end position="595"/>
    </location>
</feature>
<accession>A0ABQ3NHP9</accession>
<evidence type="ECO:0000313" key="6">
    <source>
        <dbReference type="EMBL" id="GHI12267.1"/>
    </source>
</evidence>
<comment type="caution">
    <text evidence="6">The sequence shown here is derived from an EMBL/GenBank/DDBJ whole genome shotgun (WGS) entry which is preliminary data.</text>
</comment>
<dbReference type="Proteomes" id="UP000660554">
    <property type="component" value="Unassembled WGS sequence"/>
</dbReference>
<name>A0ABQ3NHP9_STRVG</name>
<dbReference type="SUPFAM" id="SSF51735">
    <property type="entry name" value="NAD(P)-binding Rossmann-fold domains"/>
    <property type="match status" value="2"/>
</dbReference>
<organism evidence="6 7">
    <name type="scientific">Streptomyces virginiae</name>
    <name type="common">Streptomyces cinnamonensis</name>
    <dbReference type="NCBI Taxonomy" id="1961"/>
    <lineage>
        <taxon>Bacteria</taxon>
        <taxon>Bacillati</taxon>
        <taxon>Actinomycetota</taxon>
        <taxon>Actinomycetes</taxon>
        <taxon>Kitasatosporales</taxon>
        <taxon>Streptomycetaceae</taxon>
        <taxon>Streptomyces</taxon>
    </lineage>
</organism>
<dbReference type="SUPFAM" id="SSF48179">
    <property type="entry name" value="6-phosphogluconate dehydrogenase C-terminal domain-like"/>
    <property type="match status" value="2"/>
</dbReference>
<keyword evidence="7" id="KW-1185">Reference proteome</keyword>
<evidence type="ECO:0000313" key="7">
    <source>
        <dbReference type="Proteomes" id="UP000660554"/>
    </source>
</evidence>
<dbReference type="Pfam" id="PF00725">
    <property type="entry name" value="3HCDH"/>
    <property type="match status" value="2"/>
</dbReference>
<dbReference type="PANTHER" id="PTHR48075:SF9">
    <property type="entry name" value="3-HYDROXYBUTYRYL-COA DEHYDROGENASE"/>
    <property type="match status" value="1"/>
</dbReference>
<dbReference type="PANTHER" id="PTHR48075">
    <property type="entry name" value="3-HYDROXYACYL-COA DEHYDROGENASE FAMILY PROTEIN"/>
    <property type="match status" value="1"/>
</dbReference>
<sequence>MDRQSSQPTLQTIAVVGLGTMGTGIAEVLARAGREVIGIDISETAARRASASLAAATARSVARERLTEQERADVLARFRTFSDLAAAAEADLVIEVVPESYEIKQQVFRELDAVVRPDTILATGTNALSVTRLAAESQRPERVLGMHFFNPVPAMKLVEVVSCVLTAPTAVEAVTELARELGKEPVAVGDRPGFVADGLLFGYLNQAAAMYEAKYASREDIDAAMRLGCGLPMGPLALLDLIGVDTARTVLEAMYASSGDRLHAPAPILGQLAEAGLAGQKSGRGFYTYEAPGSSVIVRDLQTPLDGSLLGAGRPVSSVGVAGSGTMASGIAQVFAQSGFDVVLAARSQEKAEAAKAAISKSLGRAVSKGRLTQEAADETLGRITPAGSLDAFAEVDLAVEAVAEDLAVKQELFAALDKVCKPGAVLATTTSSLPVIAVARVTSRPQDVIGMHFFNPAPAMKLVEVVRTVLTADDVHATVREICVKVRKHPVDCGDRAGFIVNALLFPYLNNAIKMVEEHYASLDQIDAAMKLGGGYPMGPFELLDVVGLDVSLAIEKVLHKEFRDPGLAPSPLLEHLVAAGCLGRKTGRGFREYARR</sequence>